<feature type="transmembrane region" description="Helical" evidence="9">
    <location>
        <begin position="234"/>
        <end position="255"/>
    </location>
</feature>
<feature type="transmembrane region" description="Helical" evidence="9">
    <location>
        <begin position="33"/>
        <end position="52"/>
    </location>
</feature>
<dbReference type="InterPro" id="IPR047817">
    <property type="entry name" value="ABC2_TM_bact-type"/>
</dbReference>
<protein>
    <recommendedName>
        <fullName evidence="9">Transport permease protein</fullName>
    </recommendedName>
</protein>
<name>A0A5Q5AXA4_VIBPH</name>
<dbReference type="Proteomes" id="UP000037697">
    <property type="component" value="Unassembled WGS sequence"/>
</dbReference>
<dbReference type="InterPro" id="IPR013525">
    <property type="entry name" value="ABC2_TM"/>
</dbReference>
<gene>
    <name evidence="12" type="primary">wzy</name>
    <name evidence="11" type="ORF">ACX05_01695</name>
</gene>
<evidence type="ECO:0000256" key="1">
    <source>
        <dbReference type="ARBA" id="ARBA00004429"/>
    </source>
</evidence>
<dbReference type="PIRSF" id="PIRSF006648">
    <property type="entry name" value="DrrB"/>
    <property type="match status" value="1"/>
</dbReference>
<dbReference type="GO" id="GO:0140359">
    <property type="term" value="F:ABC-type transporter activity"/>
    <property type="evidence" value="ECO:0007669"/>
    <property type="project" value="InterPro"/>
</dbReference>
<reference evidence="12" key="2">
    <citation type="journal article" date="2019" name="Int. J. Food Microbiol.">
        <title>Developing a novel molecular serotyping system based on capsular polysaccharide synthesis gene clusters of Vibrio parahaemolyticus.</title>
        <authorList>
            <person name="Pang Y."/>
            <person name="Guo X."/>
            <person name="Tian X."/>
            <person name="Liu F."/>
            <person name="Wang L."/>
            <person name="Wu J."/>
            <person name="Zhang S."/>
            <person name="Li S."/>
            <person name="Liu B."/>
        </authorList>
    </citation>
    <scope>NUCLEOTIDE SEQUENCE</scope>
    <source>
        <strain evidence="12">G2872</strain>
    </source>
</reference>
<keyword evidence="8 9" id="KW-0472">Membrane</keyword>
<evidence type="ECO:0000256" key="3">
    <source>
        <dbReference type="ARBA" id="ARBA00022448"/>
    </source>
</evidence>
<feature type="transmembrane region" description="Helical" evidence="9">
    <location>
        <begin position="146"/>
        <end position="168"/>
    </location>
</feature>
<evidence type="ECO:0000256" key="2">
    <source>
        <dbReference type="ARBA" id="ARBA00007783"/>
    </source>
</evidence>
<dbReference type="PROSITE" id="PS51012">
    <property type="entry name" value="ABC_TM2"/>
    <property type="match status" value="1"/>
</dbReference>
<feature type="domain" description="ABC transmembrane type-2" evidence="10">
    <location>
        <begin position="33"/>
        <end position="254"/>
    </location>
</feature>
<evidence type="ECO:0000313" key="12">
    <source>
        <dbReference type="EMBL" id="QEQ70829.1"/>
    </source>
</evidence>
<evidence type="ECO:0000313" key="11">
    <source>
        <dbReference type="EMBL" id="KOY42306.1"/>
    </source>
</evidence>
<proteinExistence type="inferred from homology"/>
<dbReference type="AlphaFoldDB" id="A0A5Q5AXA4"/>
<evidence type="ECO:0000256" key="9">
    <source>
        <dbReference type="RuleBase" id="RU361157"/>
    </source>
</evidence>
<keyword evidence="6 9" id="KW-0812">Transmembrane</keyword>
<dbReference type="InterPro" id="IPR000412">
    <property type="entry name" value="ABC_2_transport"/>
</dbReference>
<feature type="transmembrane region" description="Helical" evidence="9">
    <location>
        <begin position="64"/>
        <end position="88"/>
    </location>
</feature>
<reference evidence="11 13" key="1">
    <citation type="submission" date="2015-07" db="EMBL/GenBank/DDBJ databases">
        <title>Foodborne Vibrio parahaemolyticus Isolates.</title>
        <authorList>
            <person name="Ronholm J."/>
            <person name="Petronella N."/>
            <person name="Kenwell R."/>
            <person name="Banerjee S."/>
        </authorList>
    </citation>
    <scope>NUCLEOTIDE SEQUENCE [LARGE SCALE GENOMIC DNA]</scope>
    <source>
        <strain evidence="11 13">HS-06-05</strain>
    </source>
</reference>
<keyword evidence="7 9" id="KW-1133">Transmembrane helix</keyword>
<dbReference type="RefSeq" id="WP_021449012.1">
    <property type="nucleotide sequence ID" value="NZ_CP011884.1"/>
</dbReference>
<dbReference type="EMBL" id="LIRS01000015">
    <property type="protein sequence ID" value="KOY42306.1"/>
    <property type="molecule type" value="Genomic_DNA"/>
</dbReference>
<evidence type="ECO:0000256" key="6">
    <source>
        <dbReference type="ARBA" id="ARBA00022692"/>
    </source>
</evidence>
<dbReference type="PRINTS" id="PR00164">
    <property type="entry name" value="ABC2TRNSPORT"/>
</dbReference>
<organism evidence="12">
    <name type="scientific">Vibrio parahaemolyticus</name>
    <dbReference type="NCBI Taxonomy" id="670"/>
    <lineage>
        <taxon>Bacteria</taxon>
        <taxon>Pseudomonadati</taxon>
        <taxon>Pseudomonadota</taxon>
        <taxon>Gammaproteobacteria</taxon>
        <taxon>Vibrionales</taxon>
        <taxon>Vibrionaceae</taxon>
        <taxon>Vibrio</taxon>
    </lineage>
</organism>
<evidence type="ECO:0000256" key="5">
    <source>
        <dbReference type="ARBA" id="ARBA00022519"/>
    </source>
</evidence>
<comment type="similarity">
    <text evidence="2 9">Belongs to the ABC-2 integral membrane protein family.</text>
</comment>
<dbReference type="PANTHER" id="PTHR30413:SF8">
    <property type="entry name" value="TRANSPORT PERMEASE PROTEIN"/>
    <property type="match status" value="1"/>
</dbReference>
<accession>A0A5Q5AXA4</accession>
<feature type="transmembrane region" description="Helical" evidence="9">
    <location>
        <begin position="180"/>
        <end position="198"/>
    </location>
</feature>
<evidence type="ECO:0000256" key="7">
    <source>
        <dbReference type="ARBA" id="ARBA00022989"/>
    </source>
</evidence>
<dbReference type="PANTHER" id="PTHR30413">
    <property type="entry name" value="INNER MEMBRANE TRANSPORT PERMEASE"/>
    <property type="match status" value="1"/>
</dbReference>
<evidence type="ECO:0000256" key="8">
    <source>
        <dbReference type="ARBA" id="ARBA00023136"/>
    </source>
</evidence>
<dbReference type="EMBL" id="MK455086">
    <property type="protein sequence ID" value="QEQ70829.1"/>
    <property type="molecule type" value="Genomic_DNA"/>
</dbReference>
<evidence type="ECO:0000256" key="4">
    <source>
        <dbReference type="ARBA" id="ARBA00022475"/>
    </source>
</evidence>
<dbReference type="GO" id="GO:0015920">
    <property type="term" value="P:lipopolysaccharide transport"/>
    <property type="evidence" value="ECO:0007669"/>
    <property type="project" value="TreeGrafter"/>
</dbReference>
<keyword evidence="5" id="KW-0997">Cell inner membrane</keyword>
<keyword evidence="4 9" id="KW-1003">Cell membrane</keyword>
<dbReference type="GO" id="GO:0043190">
    <property type="term" value="C:ATP-binding cassette (ABC) transporter complex"/>
    <property type="evidence" value="ECO:0007669"/>
    <property type="project" value="InterPro"/>
</dbReference>
<comment type="subcellular location">
    <subcellularLocation>
        <location evidence="1 9">Cell inner membrane</location>
        <topology evidence="1 9">Multi-pass membrane protein</topology>
    </subcellularLocation>
</comment>
<evidence type="ECO:0000313" key="13">
    <source>
        <dbReference type="Proteomes" id="UP000037697"/>
    </source>
</evidence>
<evidence type="ECO:0000259" key="10">
    <source>
        <dbReference type="PROSITE" id="PS51012"/>
    </source>
</evidence>
<feature type="transmembrane region" description="Helical" evidence="9">
    <location>
        <begin position="109"/>
        <end position="134"/>
    </location>
</feature>
<sequence length="261" mass="29418">MAVVKKRSTLTIWGDVIFAIFLREIKSKFNDKLGVSWSVISPVAFIMILSLMRGKMDGGETHGVPTFFFMVYGMVLVQMFLSTVSAVSSSITRNKALFAFRQVQPISSVIAIAGFELLSKIFVLLIIFIIAYFLHMDVHLSDPLLALSNLIQVWLIATSLGLIFALGHSFVPEVEKLRSLAMRPMFFISGTFFSLQDIPKRHWHWLDWNPVLHAVELTRFSAYSSYGSVGVSQAYLAVCCLLLLLLSLSLYQILWKQAISR</sequence>
<keyword evidence="3 9" id="KW-0813">Transport</keyword>
<dbReference type="Pfam" id="PF01061">
    <property type="entry name" value="ABC2_membrane"/>
    <property type="match status" value="1"/>
</dbReference>